<dbReference type="SUPFAM" id="SSF54236">
    <property type="entry name" value="Ubiquitin-like"/>
    <property type="match status" value="1"/>
</dbReference>
<dbReference type="Proteomes" id="UP001530400">
    <property type="component" value="Unassembled WGS sequence"/>
</dbReference>
<keyword evidence="9" id="KW-1185">Reference proteome</keyword>
<dbReference type="InterPro" id="IPR029071">
    <property type="entry name" value="Ubiquitin-like_domsf"/>
</dbReference>
<gene>
    <name evidence="8" type="ORF">ACHAWO_010717</name>
</gene>
<evidence type="ECO:0000256" key="6">
    <source>
        <dbReference type="ARBA" id="ARBA00023242"/>
    </source>
</evidence>
<dbReference type="SMART" id="SM00213">
    <property type="entry name" value="UBQ"/>
    <property type="match status" value="1"/>
</dbReference>
<feature type="domain" description="Ubiquitin-like" evidence="7">
    <location>
        <begin position="1"/>
        <end position="76"/>
    </location>
</feature>
<dbReference type="InterPro" id="IPR000626">
    <property type="entry name" value="Ubiquitin-like_dom"/>
</dbReference>
<organism evidence="8 9">
    <name type="scientific">Cyclotella atomus</name>
    <dbReference type="NCBI Taxonomy" id="382360"/>
    <lineage>
        <taxon>Eukaryota</taxon>
        <taxon>Sar</taxon>
        <taxon>Stramenopiles</taxon>
        <taxon>Ochrophyta</taxon>
        <taxon>Bacillariophyta</taxon>
        <taxon>Coscinodiscophyceae</taxon>
        <taxon>Thalassiosirophycidae</taxon>
        <taxon>Stephanodiscales</taxon>
        <taxon>Stephanodiscaceae</taxon>
        <taxon>Cyclotella</taxon>
    </lineage>
</organism>
<dbReference type="Pfam" id="PF09055">
    <property type="entry name" value="Sod_Ni"/>
    <property type="match status" value="1"/>
</dbReference>
<evidence type="ECO:0000259" key="7">
    <source>
        <dbReference type="PROSITE" id="PS50053"/>
    </source>
</evidence>
<accession>A0ABD3NUY8</accession>
<dbReference type="EMBL" id="JALLPJ020000974">
    <property type="protein sequence ID" value="KAL3778686.1"/>
    <property type="molecule type" value="Genomic_DNA"/>
</dbReference>
<dbReference type="InterPro" id="IPR050158">
    <property type="entry name" value="Ubiquitin_ubiquitin-like"/>
</dbReference>
<dbReference type="SUPFAM" id="SSF109770">
    <property type="entry name" value="Nickel-containing superoxide dismutase, NiSOD"/>
    <property type="match status" value="1"/>
</dbReference>
<evidence type="ECO:0000256" key="4">
    <source>
        <dbReference type="ARBA" id="ARBA00022499"/>
    </source>
</evidence>
<dbReference type="Gene3D" id="3.10.20.90">
    <property type="entry name" value="Phosphatidylinositol 3-kinase Catalytic Subunit, Chain A, domain 1"/>
    <property type="match status" value="1"/>
</dbReference>
<dbReference type="Gene3D" id="1.20.120.400">
    <property type="entry name" value="Nickel-containing superoxide dismutase"/>
    <property type="match status" value="1"/>
</dbReference>
<keyword evidence="5" id="KW-0832">Ubl conjugation</keyword>
<sequence>MQIFVKTLTGKTITLDVEPSDTIDNVKTKIQDKEGIPPDQQRLIFAGKQLEDGRTLSDYNIQKESTLHLVLRLRGGHCQVPCGIFDDPAIVAEIKQAAETIRKAMVQSNDLHSGLTASNSAQELNQMIRWVMTKEEHAAKIIKLVSEYCLCQRVKKEVFADEKDYIDALKAHHAVMQAAMKCKQSVDPASADALDHAIGDFAKMYTK</sequence>
<evidence type="ECO:0000256" key="3">
    <source>
        <dbReference type="ARBA" id="ARBA00022490"/>
    </source>
</evidence>
<proteinExistence type="predicted"/>
<evidence type="ECO:0000256" key="2">
    <source>
        <dbReference type="ARBA" id="ARBA00004496"/>
    </source>
</evidence>
<dbReference type="FunFam" id="3.10.20.90:FF:000158">
    <property type="entry name" value="Polyubiquitin 5"/>
    <property type="match status" value="1"/>
</dbReference>
<comment type="subcellular location">
    <subcellularLocation>
        <location evidence="2">Cytoplasm</location>
    </subcellularLocation>
    <subcellularLocation>
        <location evidence="1">Nucleus</location>
    </subcellularLocation>
</comment>
<dbReference type="InterPro" id="IPR019956">
    <property type="entry name" value="Ubiquitin_dom"/>
</dbReference>
<dbReference type="PROSITE" id="PS00299">
    <property type="entry name" value="UBIQUITIN_1"/>
    <property type="match status" value="1"/>
</dbReference>
<keyword evidence="3" id="KW-0963">Cytoplasm</keyword>
<name>A0ABD3NUY8_9STRA</name>
<keyword evidence="4" id="KW-1017">Isopeptide bond</keyword>
<protein>
    <recommendedName>
        <fullName evidence="7">Ubiquitin-like domain-containing protein</fullName>
    </recommendedName>
</protein>
<dbReference type="PANTHER" id="PTHR10666">
    <property type="entry name" value="UBIQUITIN"/>
    <property type="match status" value="1"/>
</dbReference>
<dbReference type="CDD" id="cd01803">
    <property type="entry name" value="Ubl_ubiquitin"/>
    <property type="match status" value="1"/>
</dbReference>
<keyword evidence="6" id="KW-0539">Nucleus</keyword>
<comment type="caution">
    <text evidence="8">The sequence shown here is derived from an EMBL/GenBank/DDBJ whole genome shotgun (WGS) entry which is preliminary data.</text>
</comment>
<dbReference type="PRINTS" id="PR00348">
    <property type="entry name" value="UBIQUITIN"/>
</dbReference>
<dbReference type="InterPro" id="IPR019954">
    <property type="entry name" value="Ubiquitin_CS"/>
</dbReference>
<reference evidence="8 9" key="1">
    <citation type="submission" date="2024-10" db="EMBL/GenBank/DDBJ databases">
        <title>Updated reference genomes for cyclostephanoid diatoms.</title>
        <authorList>
            <person name="Roberts W.R."/>
            <person name="Alverson A.J."/>
        </authorList>
    </citation>
    <scope>NUCLEOTIDE SEQUENCE [LARGE SCALE GENOMIC DNA]</scope>
    <source>
        <strain evidence="8 9">AJA010-31</strain>
    </source>
</reference>
<dbReference type="AlphaFoldDB" id="A0ABD3NUY8"/>
<dbReference type="InterPro" id="IPR014123">
    <property type="entry name" value="Superoxide_dismutase_Ni-type"/>
</dbReference>
<evidence type="ECO:0000313" key="8">
    <source>
        <dbReference type="EMBL" id="KAL3778686.1"/>
    </source>
</evidence>
<evidence type="ECO:0000256" key="1">
    <source>
        <dbReference type="ARBA" id="ARBA00004123"/>
    </source>
</evidence>
<dbReference type="PROSITE" id="PS50053">
    <property type="entry name" value="UBIQUITIN_2"/>
    <property type="match status" value="1"/>
</dbReference>
<dbReference type="InterPro" id="IPR036502">
    <property type="entry name" value="NiSOD_sf"/>
</dbReference>
<evidence type="ECO:0000313" key="9">
    <source>
        <dbReference type="Proteomes" id="UP001530400"/>
    </source>
</evidence>
<dbReference type="GO" id="GO:0005634">
    <property type="term" value="C:nucleus"/>
    <property type="evidence" value="ECO:0007669"/>
    <property type="project" value="UniProtKB-SubCell"/>
</dbReference>
<evidence type="ECO:0000256" key="5">
    <source>
        <dbReference type="ARBA" id="ARBA00022843"/>
    </source>
</evidence>
<dbReference type="GO" id="GO:0005737">
    <property type="term" value="C:cytoplasm"/>
    <property type="evidence" value="ECO:0007669"/>
    <property type="project" value="UniProtKB-SubCell"/>
</dbReference>
<dbReference type="Pfam" id="PF00240">
    <property type="entry name" value="ubiquitin"/>
    <property type="match status" value="1"/>
</dbReference>